<dbReference type="PANTHER" id="PTHR12656">
    <property type="entry name" value="BRG-1 ASSOCIATED FACTOR 250 BAF250"/>
    <property type="match status" value="1"/>
</dbReference>
<dbReference type="Gene3D" id="1.10.150.60">
    <property type="entry name" value="ARID DNA-binding domain"/>
    <property type="match status" value="1"/>
</dbReference>
<proteinExistence type="predicted"/>
<dbReference type="SMART" id="SM01014">
    <property type="entry name" value="ARID"/>
    <property type="match status" value="1"/>
</dbReference>
<feature type="compositionally biased region" description="Low complexity" evidence="5">
    <location>
        <begin position="950"/>
        <end position="961"/>
    </location>
</feature>
<dbReference type="InterPro" id="IPR036431">
    <property type="entry name" value="ARID_dom_sf"/>
</dbReference>
<feature type="compositionally biased region" description="Polar residues" evidence="5">
    <location>
        <begin position="646"/>
        <end position="665"/>
    </location>
</feature>
<feature type="region of interest" description="Disordered" evidence="5">
    <location>
        <begin position="637"/>
        <end position="963"/>
    </location>
</feature>
<dbReference type="GO" id="GO:0031491">
    <property type="term" value="F:nucleosome binding"/>
    <property type="evidence" value="ECO:0007669"/>
    <property type="project" value="TreeGrafter"/>
</dbReference>
<dbReference type="GO" id="GO:0006338">
    <property type="term" value="P:chromatin remodeling"/>
    <property type="evidence" value="ECO:0007669"/>
    <property type="project" value="InterPro"/>
</dbReference>
<gene>
    <name evidence="7" type="ORF">FWK35_00004459</name>
</gene>
<dbReference type="SUPFAM" id="SSF48371">
    <property type="entry name" value="ARM repeat"/>
    <property type="match status" value="1"/>
</dbReference>
<evidence type="ECO:0000256" key="5">
    <source>
        <dbReference type="SAM" id="MobiDB-lite"/>
    </source>
</evidence>
<comment type="subcellular location">
    <subcellularLocation>
        <location evidence="1">Nucleus</location>
    </subcellularLocation>
</comment>
<keyword evidence="2" id="KW-0597">Phosphoprotein</keyword>
<feature type="region of interest" description="Disordered" evidence="5">
    <location>
        <begin position="1"/>
        <end position="456"/>
    </location>
</feature>
<feature type="compositionally biased region" description="Low complexity" evidence="5">
    <location>
        <begin position="402"/>
        <end position="419"/>
    </location>
</feature>
<dbReference type="Pfam" id="PF12031">
    <property type="entry name" value="BAF250_C"/>
    <property type="match status" value="1"/>
</dbReference>
<dbReference type="EMBL" id="VUJU01000531">
    <property type="protein sequence ID" value="KAF0769796.1"/>
    <property type="molecule type" value="Genomic_DNA"/>
</dbReference>
<dbReference type="PROSITE" id="PS51011">
    <property type="entry name" value="ARID"/>
    <property type="match status" value="1"/>
</dbReference>
<dbReference type="SMART" id="SM00501">
    <property type="entry name" value="BRIGHT"/>
    <property type="match status" value="1"/>
</dbReference>
<dbReference type="GO" id="GO:0016514">
    <property type="term" value="C:SWI/SNF complex"/>
    <property type="evidence" value="ECO:0007669"/>
    <property type="project" value="InterPro"/>
</dbReference>
<dbReference type="GO" id="GO:0006357">
    <property type="term" value="P:regulation of transcription by RNA polymerase II"/>
    <property type="evidence" value="ECO:0007669"/>
    <property type="project" value="TreeGrafter"/>
</dbReference>
<evidence type="ECO:0000313" key="8">
    <source>
        <dbReference type="Proteomes" id="UP000478052"/>
    </source>
</evidence>
<comment type="caution">
    <text evidence="7">The sequence shown here is derived from an EMBL/GenBank/DDBJ whole genome shotgun (WGS) entry which is preliminary data.</text>
</comment>
<feature type="compositionally biased region" description="Pro residues" evidence="5">
    <location>
        <begin position="842"/>
        <end position="851"/>
    </location>
</feature>
<feature type="compositionally biased region" description="Low complexity" evidence="5">
    <location>
        <begin position="246"/>
        <end position="272"/>
    </location>
</feature>
<feature type="compositionally biased region" description="Pro residues" evidence="5">
    <location>
        <begin position="127"/>
        <end position="139"/>
    </location>
</feature>
<evidence type="ECO:0000256" key="3">
    <source>
        <dbReference type="ARBA" id="ARBA00022853"/>
    </source>
</evidence>
<dbReference type="OrthoDB" id="8709537at2759"/>
<feature type="compositionally biased region" description="Pro residues" evidence="5">
    <location>
        <begin position="151"/>
        <end position="162"/>
    </location>
</feature>
<name>A0A6G0ZFH1_APHCR</name>
<feature type="compositionally biased region" description="Pro residues" evidence="5">
    <location>
        <begin position="762"/>
        <end position="772"/>
    </location>
</feature>
<evidence type="ECO:0000259" key="6">
    <source>
        <dbReference type="PROSITE" id="PS51011"/>
    </source>
</evidence>
<dbReference type="PANTHER" id="PTHR12656:SF5">
    <property type="entry name" value="TRITHORAX GROUP PROTEIN OSA"/>
    <property type="match status" value="1"/>
</dbReference>
<feature type="compositionally biased region" description="Pro residues" evidence="5">
    <location>
        <begin position="314"/>
        <end position="327"/>
    </location>
</feature>
<feature type="region of interest" description="Disordered" evidence="5">
    <location>
        <begin position="975"/>
        <end position="1001"/>
    </location>
</feature>
<evidence type="ECO:0000313" key="7">
    <source>
        <dbReference type="EMBL" id="KAF0769796.1"/>
    </source>
</evidence>
<accession>A0A6G0ZFH1</accession>
<dbReference type="InterPro" id="IPR033388">
    <property type="entry name" value="BAF250_C"/>
</dbReference>
<feature type="compositionally biased region" description="Polar residues" evidence="5">
    <location>
        <begin position="808"/>
        <end position="822"/>
    </location>
</feature>
<reference evidence="7 8" key="1">
    <citation type="submission" date="2019-08" db="EMBL/GenBank/DDBJ databases">
        <title>Whole genome of Aphis craccivora.</title>
        <authorList>
            <person name="Voronova N.V."/>
            <person name="Shulinski R.S."/>
            <person name="Bandarenka Y.V."/>
            <person name="Zhorov D.G."/>
            <person name="Warner D."/>
        </authorList>
    </citation>
    <scope>NUCLEOTIDE SEQUENCE [LARGE SCALE GENOMIC DNA]</scope>
    <source>
        <strain evidence="7">180601</strain>
        <tissue evidence="7">Whole Body</tissue>
    </source>
</reference>
<keyword evidence="3" id="KW-0156">Chromatin regulator</keyword>
<dbReference type="SUPFAM" id="SSF46774">
    <property type="entry name" value="ARID-like"/>
    <property type="match status" value="1"/>
</dbReference>
<dbReference type="GO" id="GO:0045893">
    <property type="term" value="P:positive regulation of DNA-templated transcription"/>
    <property type="evidence" value="ECO:0007669"/>
    <property type="project" value="TreeGrafter"/>
</dbReference>
<feature type="compositionally biased region" description="Pro residues" evidence="5">
    <location>
        <begin position="232"/>
        <end position="245"/>
    </location>
</feature>
<organism evidence="7 8">
    <name type="scientific">Aphis craccivora</name>
    <name type="common">Cowpea aphid</name>
    <dbReference type="NCBI Taxonomy" id="307492"/>
    <lineage>
        <taxon>Eukaryota</taxon>
        <taxon>Metazoa</taxon>
        <taxon>Ecdysozoa</taxon>
        <taxon>Arthropoda</taxon>
        <taxon>Hexapoda</taxon>
        <taxon>Insecta</taxon>
        <taxon>Pterygota</taxon>
        <taxon>Neoptera</taxon>
        <taxon>Paraneoptera</taxon>
        <taxon>Hemiptera</taxon>
        <taxon>Sternorrhyncha</taxon>
        <taxon>Aphidomorpha</taxon>
        <taxon>Aphidoidea</taxon>
        <taxon>Aphididae</taxon>
        <taxon>Aphidini</taxon>
        <taxon>Aphis</taxon>
        <taxon>Aphis</taxon>
    </lineage>
</organism>
<evidence type="ECO:0000256" key="1">
    <source>
        <dbReference type="ARBA" id="ARBA00004123"/>
    </source>
</evidence>
<feature type="compositionally biased region" description="Low complexity" evidence="5">
    <location>
        <begin position="885"/>
        <end position="899"/>
    </location>
</feature>
<dbReference type="GO" id="GO:0035060">
    <property type="term" value="C:brahma complex"/>
    <property type="evidence" value="ECO:0007669"/>
    <property type="project" value="InterPro"/>
</dbReference>
<feature type="compositionally biased region" description="Polar residues" evidence="5">
    <location>
        <begin position="1"/>
        <end position="15"/>
    </location>
</feature>
<evidence type="ECO:0000256" key="4">
    <source>
        <dbReference type="ARBA" id="ARBA00023242"/>
    </source>
</evidence>
<protein>
    <submittedName>
        <fullName evidence="7">Trithorax group protein osa isoform X1</fullName>
    </submittedName>
</protein>
<sequence length="1616" mass="175996">MQDLTSQNSNDSNCGTGAGNGGTPLRPSPSPTGSTGSRSMSPAVTAPPGGGPPQQQQQQNIPMPPRPPSSQQQPDPGQATQNNRMSHSPMGPQLQGYQQQSSPQPPGGMPHMTGPSSGAPVQNPYKMPGPNPYGPPPPVSSHSGYPSQQQPAPPMGSYPQQPPGNYGARPPGMPYQGYPPPNSNGPPQQYSPRGMPMHHGPPHQFPPYQGWPGSGPPQAPPPLNNSHHSGPVQPPTPTKVPPPSSSPQQQQQQQQQQQSPQQTQPQQHQQPPIQHPPPAQSPLHHHHPHHPPPPGPHMHPHAHQMHSMQQGTSPGPPPPVSPGPRPHTPPHPHYLKQHLQQQHKGPGGYQTSGPIPPNTGPGNYLNSMPPHSMGPPAPVQSNTGPPMAPPNPSMMSVDHEVSQQQQSLSGVVTSVVTTGPDGTAIDDASQQSTLSNASAASGDDSNCTTPKRKENMSGGMMYQQGMGGIMGPPCSPAHDEYSNPDPMAPAWPRGPPSHNPVFNSHIAPQNEHVYRPKKHDSLSKLYEMDDNPERRIWLDKLLHFMEERGTPISTCPTISKNPLDLFRLYIYVKERGGFMEVTKNKIWKDVAGLLGIGASSSAAYTLRKHYTKNLLPYECHFDRGGIDPIPIINQVESSSKKKSSKATSVPSPGSAGSNSQDSLPSAPTAPGPGHVDGYPGYGGYSGPQDYNSPQRPPHPPHGTQGSYQGQGGYNQQYPGSNDQYGQHYPPVSTPVGYPSGPVRPPLYPPYSNDADRNYGGSVPPPQGPPNTPQGPGNGQDPYGRGPVPPPSGYQQPPRFPGPPPPQNSSPATVNQTQGGSVSTPGYPPGQQTQPDYYRQEPPASPGYPPTSAPGTYPGKGMPPPQPRRHPDFAKDQQGGPPQPAGYPGYGPQQRPMYPGWTGTPNAASNQYPRPGYPPGSQPPQNWSQGPPRSMPPSHPGQPPQWEQHRYPPQGQPYGSQQNHWGPMAQAQMRMPRHGYRPDGSKPYGPHGPMAPPPHMKPGMPGQPMFQGSSLLKREVIFPPDSIEAVTPILYKRRRMMRHDVAPVDAWRLMMSLRSGLLAESTWALDVLNILLFDDVSIPFFGLTHMPGLLDVLLEHFRQSLVDMLDTDIKSYCWYEKSKVIEDIPDVGAVDNVNPNEKAYFPDPNFPNQRPIKSSAIIDGSKELFIKNGKRSWDVIDNYDMGYNIAETDTSFLVPCFRSEFGLVPFVKLLKSNKPKAEILDDKACIKKELDDKELVQNSIDNIVSIKNINVRDPMGVLKRKSITDYEDESYSKDESSLSLISESQDSIGKRCVCISNILRNLSFVPGNELEFAKSGPFLGLVGKLLLTHHEHPLRSSKTRNYDKADDDTESLFNCTTTTDADTIEPGNDAKWWWDYLDVVRENLLVSLANIAGYVDLSTFNEDISRPILDGLLHWAICPAAAGQDPFPSAPLSPQRLALECLCKLCVTDNNVDLVIATPPYSRLEKLANVLTRLLCRTEEQVLREFAVNLLHYLAAADSGMARTIALQSPCVSLLVAFIEQTEQNALSVVNTHGLNALRDNPDSMGTSLDMLRRAARILLLLSRHPDNRPLFLQQEQRLLSLVMSQILDQQVAALISRVLFQCSRNTPSPLAQ</sequence>
<feature type="compositionally biased region" description="Low complexity" evidence="5">
    <location>
        <begin position="31"/>
        <end position="42"/>
    </location>
</feature>
<keyword evidence="4" id="KW-0539">Nucleus</keyword>
<dbReference type="GO" id="GO:0003677">
    <property type="term" value="F:DNA binding"/>
    <property type="evidence" value="ECO:0007669"/>
    <property type="project" value="InterPro"/>
</dbReference>
<feature type="domain" description="ARID" evidence="6">
    <location>
        <begin position="531"/>
        <end position="622"/>
    </location>
</feature>
<feature type="compositionally biased region" description="Low complexity" evidence="5">
    <location>
        <begin position="89"/>
        <end position="102"/>
    </location>
</feature>
<dbReference type="CDD" id="cd16865">
    <property type="entry name" value="ARID_ARID1A-like"/>
    <property type="match status" value="1"/>
</dbReference>
<feature type="compositionally biased region" description="Low complexity" evidence="5">
    <location>
        <begin position="69"/>
        <end position="78"/>
    </location>
</feature>
<feature type="compositionally biased region" description="Pro residues" evidence="5">
    <location>
        <begin position="786"/>
        <end position="807"/>
    </location>
</feature>
<feature type="compositionally biased region" description="Pro residues" evidence="5">
    <location>
        <begin position="171"/>
        <end position="184"/>
    </location>
</feature>
<keyword evidence="8" id="KW-1185">Reference proteome</keyword>
<dbReference type="InterPro" id="IPR001606">
    <property type="entry name" value="ARID_dom"/>
</dbReference>
<dbReference type="InterPro" id="IPR016024">
    <property type="entry name" value="ARM-type_fold"/>
</dbReference>
<feature type="compositionally biased region" description="Pro residues" evidence="5">
    <location>
        <begin position="214"/>
        <end position="223"/>
    </location>
</feature>
<dbReference type="InterPro" id="IPR021906">
    <property type="entry name" value="BAF250/Osa"/>
</dbReference>
<dbReference type="Pfam" id="PF01388">
    <property type="entry name" value="ARID"/>
    <property type="match status" value="1"/>
</dbReference>
<dbReference type="Proteomes" id="UP000478052">
    <property type="component" value="Unassembled WGS sequence"/>
</dbReference>
<feature type="compositionally biased region" description="Low complexity" evidence="5">
    <location>
        <begin position="435"/>
        <end position="446"/>
    </location>
</feature>
<evidence type="ECO:0000256" key="2">
    <source>
        <dbReference type="ARBA" id="ARBA00022553"/>
    </source>
</evidence>
<dbReference type="GO" id="GO:0005654">
    <property type="term" value="C:nucleoplasm"/>
    <property type="evidence" value="ECO:0007669"/>
    <property type="project" value="TreeGrafter"/>
</dbReference>
<dbReference type="GO" id="GO:0071565">
    <property type="term" value="C:nBAF complex"/>
    <property type="evidence" value="ECO:0007669"/>
    <property type="project" value="TreeGrafter"/>
</dbReference>
<feature type="compositionally biased region" description="Pro residues" evidence="5">
    <location>
        <begin position="932"/>
        <end position="942"/>
    </location>
</feature>